<gene>
    <name evidence="6 7" type="primary">rsmH</name>
    <name evidence="7" type="ORF">JGUZn3_01570</name>
</gene>
<sequence length="342" mass="38229">MVGSVSIKVSKNRPDYSQQASLPANGHIPVMLEEAVALLSPQNDEIYVDATFGGGGYCCAMLEKANCSVYAIDRDPDAIQRGYRLAERFTDPAGHSRLHMLEGSFGNMKHLLHKQEVTQINGVIMDLGLSSYQLDDSQRGFSFRSDGPLDMRMEKKGPTAADVINHTPEKELADIIFYYGEERFSRRIAKAIIKYRTEKGPFKTTLQFAELIRSVVPPDRSGIDPATRTFQAIRISVNDELAQIEQAVQQALELLRPEGRLVVVSFHSLEDRIVKKIMYAAAGRTAQPSRYDPASTLPNPAPNIAFELLTHKAVRPTQEECLHNLRARSARLRALRRLPVLL</sequence>
<reference evidence="7 8" key="1">
    <citation type="submission" date="2020-08" db="EMBL/GenBank/DDBJ databases">
        <title>Complete genome sequence of Entomobacter blattae G55GP.</title>
        <authorList>
            <person name="Poehlein A."/>
            <person name="Guzman J."/>
            <person name="Daniel R."/>
            <person name="Vilcinskas A."/>
        </authorList>
    </citation>
    <scope>NUCLEOTIDE SEQUENCE [LARGE SCALE GENOMIC DNA]</scope>
    <source>
        <strain evidence="7 8">G55GP</strain>
    </source>
</reference>
<comment type="catalytic activity">
    <reaction evidence="6">
        <text>cytidine(1402) in 16S rRNA + S-adenosyl-L-methionine = N(4)-methylcytidine(1402) in 16S rRNA + S-adenosyl-L-homocysteine + H(+)</text>
        <dbReference type="Rhea" id="RHEA:42928"/>
        <dbReference type="Rhea" id="RHEA-COMP:10286"/>
        <dbReference type="Rhea" id="RHEA-COMP:10287"/>
        <dbReference type="ChEBI" id="CHEBI:15378"/>
        <dbReference type="ChEBI" id="CHEBI:57856"/>
        <dbReference type="ChEBI" id="CHEBI:59789"/>
        <dbReference type="ChEBI" id="CHEBI:74506"/>
        <dbReference type="ChEBI" id="CHEBI:82748"/>
        <dbReference type="EC" id="2.1.1.199"/>
    </reaction>
</comment>
<dbReference type="InterPro" id="IPR002903">
    <property type="entry name" value="RsmH"/>
</dbReference>
<dbReference type="Proteomes" id="UP000516349">
    <property type="component" value="Chromosome"/>
</dbReference>
<dbReference type="FunFam" id="1.10.150.170:FF:000003">
    <property type="entry name" value="Ribosomal RNA small subunit methyltransferase H"/>
    <property type="match status" value="1"/>
</dbReference>
<evidence type="ECO:0000256" key="6">
    <source>
        <dbReference type="HAMAP-Rule" id="MF_01007"/>
    </source>
</evidence>
<dbReference type="Gene3D" id="3.40.50.150">
    <property type="entry name" value="Vaccinia Virus protein VP39"/>
    <property type="match status" value="1"/>
</dbReference>
<dbReference type="InterPro" id="IPR029063">
    <property type="entry name" value="SAM-dependent_MTases_sf"/>
</dbReference>
<dbReference type="Gene3D" id="1.10.150.170">
    <property type="entry name" value="Putative methyltransferase TM0872, insert domain"/>
    <property type="match status" value="1"/>
</dbReference>
<comment type="similarity">
    <text evidence="1 6">Belongs to the methyltransferase superfamily. RsmH family.</text>
</comment>
<dbReference type="KEGG" id="ebla:JGUZn3_01570"/>
<dbReference type="SUPFAM" id="SSF53335">
    <property type="entry name" value="S-adenosyl-L-methionine-dependent methyltransferases"/>
    <property type="match status" value="1"/>
</dbReference>
<comment type="function">
    <text evidence="6">Specifically methylates the N4 position of cytidine in position 1402 (C1402) of 16S rRNA.</text>
</comment>
<dbReference type="GO" id="GO:0071424">
    <property type="term" value="F:rRNA (cytosine-N4-)-methyltransferase activity"/>
    <property type="evidence" value="ECO:0007669"/>
    <property type="project" value="UniProtKB-UniRule"/>
</dbReference>
<dbReference type="CDD" id="cd02440">
    <property type="entry name" value="AdoMet_MTases"/>
    <property type="match status" value="1"/>
</dbReference>
<dbReference type="GO" id="GO:0070475">
    <property type="term" value="P:rRNA base methylation"/>
    <property type="evidence" value="ECO:0007669"/>
    <property type="project" value="UniProtKB-UniRule"/>
</dbReference>
<evidence type="ECO:0000256" key="1">
    <source>
        <dbReference type="ARBA" id="ARBA00010396"/>
    </source>
</evidence>
<keyword evidence="4 6" id="KW-0808">Transferase</keyword>
<feature type="binding site" evidence="6">
    <location>
        <position position="133"/>
    </location>
    <ligand>
        <name>S-adenosyl-L-methionine</name>
        <dbReference type="ChEBI" id="CHEBI:59789"/>
    </ligand>
</feature>
<keyword evidence="2 6" id="KW-0698">rRNA processing</keyword>
<evidence type="ECO:0000256" key="3">
    <source>
        <dbReference type="ARBA" id="ARBA00022603"/>
    </source>
</evidence>
<dbReference type="PIRSF" id="PIRSF004486">
    <property type="entry name" value="MraW"/>
    <property type="match status" value="1"/>
</dbReference>
<feature type="binding site" evidence="6">
    <location>
        <begin position="55"/>
        <end position="57"/>
    </location>
    <ligand>
        <name>S-adenosyl-L-methionine</name>
        <dbReference type="ChEBI" id="CHEBI:59789"/>
    </ligand>
</feature>
<dbReference type="RefSeq" id="WP_203413906.1">
    <property type="nucleotide sequence ID" value="NZ_CP060244.1"/>
</dbReference>
<evidence type="ECO:0000313" key="8">
    <source>
        <dbReference type="Proteomes" id="UP000516349"/>
    </source>
</evidence>
<feature type="binding site" evidence="6">
    <location>
        <position position="126"/>
    </location>
    <ligand>
        <name>S-adenosyl-L-methionine</name>
        <dbReference type="ChEBI" id="CHEBI:59789"/>
    </ligand>
</feature>
<name>A0A7H1NNR2_9PROT</name>
<protein>
    <recommendedName>
        <fullName evidence="6">Ribosomal RNA small subunit methyltransferase H</fullName>
        <ecNumber evidence="6">2.1.1.199</ecNumber>
    </recommendedName>
    <alternativeName>
        <fullName evidence="6">16S rRNA m(4)C1402 methyltransferase</fullName>
    </alternativeName>
    <alternativeName>
        <fullName evidence="6">rRNA (cytosine-N(4)-)-methyltransferase RsmH</fullName>
    </alternativeName>
</protein>
<accession>A0A7H1NNR2</accession>
<evidence type="ECO:0000256" key="4">
    <source>
        <dbReference type="ARBA" id="ARBA00022679"/>
    </source>
</evidence>
<dbReference type="EC" id="2.1.1.199" evidence="6"/>
<keyword evidence="3 6" id="KW-0489">Methyltransferase</keyword>
<dbReference type="HAMAP" id="MF_01007">
    <property type="entry name" value="16SrRNA_methyltr_H"/>
    <property type="match status" value="1"/>
</dbReference>
<dbReference type="NCBIfam" id="TIGR00006">
    <property type="entry name" value="16S rRNA (cytosine(1402)-N(4))-methyltransferase RsmH"/>
    <property type="match status" value="1"/>
</dbReference>
<dbReference type="PANTHER" id="PTHR11265">
    <property type="entry name" value="S-ADENOSYL-METHYLTRANSFERASE MRAW"/>
    <property type="match status" value="1"/>
</dbReference>
<dbReference type="EMBL" id="CP060244">
    <property type="protein sequence ID" value="QNT77422.1"/>
    <property type="molecule type" value="Genomic_DNA"/>
</dbReference>
<dbReference type="PANTHER" id="PTHR11265:SF0">
    <property type="entry name" value="12S RRNA N4-METHYLCYTIDINE METHYLTRANSFERASE"/>
    <property type="match status" value="1"/>
</dbReference>
<keyword evidence="8" id="KW-1185">Reference proteome</keyword>
<dbReference type="InterPro" id="IPR023397">
    <property type="entry name" value="SAM-dep_MeTrfase_MraW_recog"/>
</dbReference>
<proteinExistence type="inferred from homology"/>
<evidence type="ECO:0000256" key="5">
    <source>
        <dbReference type="ARBA" id="ARBA00022691"/>
    </source>
</evidence>
<organism evidence="7 8">
    <name type="scientific">Entomobacter blattae</name>
    <dbReference type="NCBI Taxonomy" id="2762277"/>
    <lineage>
        <taxon>Bacteria</taxon>
        <taxon>Pseudomonadati</taxon>
        <taxon>Pseudomonadota</taxon>
        <taxon>Alphaproteobacteria</taxon>
        <taxon>Acetobacterales</taxon>
        <taxon>Acetobacteraceae</taxon>
        <taxon>Entomobacter</taxon>
    </lineage>
</organism>
<dbReference type="Pfam" id="PF01795">
    <property type="entry name" value="Methyltransf_5"/>
    <property type="match status" value="1"/>
</dbReference>
<dbReference type="AlphaFoldDB" id="A0A7H1NNR2"/>
<comment type="subcellular location">
    <subcellularLocation>
        <location evidence="6">Cytoplasm</location>
    </subcellularLocation>
</comment>
<feature type="binding site" evidence="6">
    <location>
        <position position="105"/>
    </location>
    <ligand>
        <name>S-adenosyl-L-methionine</name>
        <dbReference type="ChEBI" id="CHEBI:59789"/>
    </ligand>
</feature>
<feature type="binding site" evidence="6">
    <location>
        <position position="73"/>
    </location>
    <ligand>
        <name>S-adenosyl-L-methionine</name>
        <dbReference type="ChEBI" id="CHEBI:59789"/>
    </ligand>
</feature>
<dbReference type="SUPFAM" id="SSF81799">
    <property type="entry name" value="Putative methyltransferase TM0872, insert domain"/>
    <property type="match status" value="1"/>
</dbReference>
<dbReference type="GO" id="GO:0005737">
    <property type="term" value="C:cytoplasm"/>
    <property type="evidence" value="ECO:0007669"/>
    <property type="project" value="UniProtKB-SubCell"/>
</dbReference>
<evidence type="ECO:0000313" key="7">
    <source>
        <dbReference type="EMBL" id="QNT77422.1"/>
    </source>
</evidence>
<keyword evidence="6" id="KW-0963">Cytoplasm</keyword>
<evidence type="ECO:0000256" key="2">
    <source>
        <dbReference type="ARBA" id="ARBA00022552"/>
    </source>
</evidence>
<keyword evidence="5 6" id="KW-0949">S-adenosyl-L-methionine</keyword>